<dbReference type="EMBL" id="LR862142">
    <property type="protein sequence ID" value="CAD1821897.1"/>
    <property type="molecule type" value="Genomic_DNA"/>
</dbReference>
<accession>A0A6V7NTM6</accession>
<dbReference type="AlphaFoldDB" id="A0A6V7NTM6"/>
<feature type="compositionally biased region" description="Polar residues" evidence="1">
    <location>
        <begin position="101"/>
        <end position="110"/>
    </location>
</feature>
<protein>
    <submittedName>
        <fullName evidence="2">Uncharacterized protein</fullName>
    </submittedName>
</protein>
<evidence type="ECO:0000256" key="1">
    <source>
        <dbReference type="SAM" id="MobiDB-lite"/>
    </source>
</evidence>
<reference evidence="2" key="1">
    <citation type="submission" date="2020-07" db="EMBL/GenBank/DDBJ databases">
        <authorList>
            <person name="Lin J."/>
        </authorList>
    </citation>
    <scope>NUCLEOTIDE SEQUENCE</scope>
</reference>
<feature type="region of interest" description="Disordered" evidence="1">
    <location>
        <begin position="100"/>
        <end position="137"/>
    </location>
</feature>
<sequence>MNNNKPPDCVTTDRDESITAAVMKQYLLDIALVGAIDCDLKEYALGALKKAREKVLKFEFLHGDQSVSDDSAPNAIIASNMCIQPLIELQNDSICPASATRDVSFSQPNRKGSKNKRIVSPRERAGEQLMKQRKENS</sequence>
<evidence type="ECO:0000313" key="2">
    <source>
        <dbReference type="EMBL" id="CAD1821897.1"/>
    </source>
</evidence>
<feature type="compositionally biased region" description="Basic and acidic residues" evidence="1">
    <location>
        <begin position="120"/>
        <end position="137"/>
    </location>
</feature>
<organism evidence="2">
    <name type="scientific">Ananas comosus var. bracteatus</name>
    <name type="common">red pineapple</name>
    <dbReference type="NCBI Taxonomy" id="296719"/>
    <lineage>
        <taxon>Eukaryota</taxon>
        <taxon>Viridiplantae</taxon>
        <taxon>Streptophyta</taxon>
        <taxon>Embryophyta</taxon>
        <taxon>Tracheophyta</taxon>
        <taxon>Spermatophyta</taxon>
        <taxon>Magnoliopsida</taxon>
        <taxon>Liliopsida</taxon>
        <taxon>Poales</taxon>
        <taxon>Bromeliaceae</taxon>
        <taxon>Bromelioideae</taxon>
        <taxon>Ananas</taxon>
    </lineage>
</organism>
<name>A0A6V7NTM6_ANACO</name>
<gene>
    <name evidence="2" type="ORF">CB5_LOCUS5108</name>
</gene>
<proteinExistence type="predicted"/>